<name>T2GGG4_MEGG1</name>
<feature type="chain" id="PRO_5004599859" description="Outer-membrane lipoprotein LolB" evidence="1">
    <location>
        <begin position="33"/>
        <end position="281"/>
    </location>
</feature>
<sequence>MSIFPRPSHSPRLFRVWQAGLVAACLLCAACAPTPPAPDRSDTTMQERIRTIWQAFRAKGEQAQAPAFSATASLNYAGPKSKHRVVAKLWGNAELPIRLDLQAGVGAMVGHWREGPEGFLVFIPGNNAAFRFRDTLAGMAAFGMALPLDLQDLGRLLMGDWNALLPQDYDTAQPQGDTDAPVRYGCFTARGPIALTLNADGLPLTLEIPAGEGEEPWTLELQELGAPGFPPLTPQRVRMTRTAARETAILFLKDLELRPAPWPQDALTLEIPPGAVIREQP</sequence>
<feature type="signal peptide" evidence="1">
    <location>
        <begin position="1"/>
        <end position="32"/>
    </location>
</feature>
<keyword evidence="1" id="KW-0732">Signal</keyword>
<dbReference type="RefSeq" id="WP_021762260.1">
    <property type="nucleotide sequence ID" value="NC_022444.1"/>
</dbReference>
<evidence type="ECO:0000256" key="1">
    <source>
        <dbReference type="SAM" id="SignalP"/>
    </source>
</evidence>
<dbReference type="AlphaFoldDB" id="T2GGG4"/>
<reference evidence="3" key="2">
    <citation type="submission" date="2013-07" db="EMBL/GenBank/DDBJ databases">
        <authorList>
            <person name="Morais-Silva F.O."/>
            <person name="Rezende A.M."/>
            <person name="Pimentel C."/>
            <person name="Resende D.M."/>
            <person name="Santos C.I."/>
            <person name="Clemente C."/>
            <person name="de Oliveira L.M."/>
            <person name="da Silva S.M."/>
            <person name="Costa D.A."/>
            <person name="Varela-Raposo A."/>
            <person name="Horacio E.C.A."/>
            <person name="Matos M."/>
            <person name="Flores O."/>
            <person name="Ruiz J.C."/>
            <person name="Rodrigues-Pousada C."/>
        </authorList>
    </citation>
    <scope>NUCLEOTIDE SEQUENCE [LARGE SCALE GENOMIC DNA]</scope>
    <source>
        <strain evidence="3">ATCC 19364 / DSM 1382 / NCIMB 9332 / VKM B-1759</strain>
    </source>
</reference>
<evidence type="ECO:0000313" key="2">
    <source>
        <dbReference type="EMBL" id="AGW15137.1"/>
    </source>
</evidence>
<reference evidence="2 3" key="1">
    <citation type="journal article" date="2013" name="J. Bacteriol.">
        <title>Roles of HynAB and Ech, the only two hydrogenases found in the model sulfate reducer Desulfovibrio gigas.</title>
        <authorList>
            <person name="Morais-Silva F.O."/>
            <person name="Santos C.I."/>
            <person name="Rodrigues R."/>
            <person name="Pereira I.A."/>
            <person name="Rodrigues-Pousada C."/>
        </authorList>
    </citation>
    <scope>NUCLEOTIDE SEQUENCE [LARGE SCALE GENOMIC DNA]</scope>
    <source>
        <strain evidence="3">ATCC 19364 / DSM 1382 / NCIMB 9332 / VKM B-1759</strain>
    </source>
</reference>
<dbReference type="eggNOG" id="ENOG5032ZKK">
    <property type="taxonomic scope" value="Bacteria"/>
</dbReference>
<protein>
    <recommendedName>
        <fullName evidence="4">Outer-membrane lipoprotein LolB</fullName>
    </recommendedName>
</protein>
<dbReference type="EMBL" id="CP006585">
    <property type="protein sequence ID" value="AGW15137.1"/>
    <property type="molecule type" value="Genomic_DNA"/>
</dbReference>
<dbReference type="OrthoDB" id="5470164at2"/>
<keyword evidence="3" id="KW-1185">Reference proteome</keyword>
<dbReference type="STRING" id="1121448.DGI_3458"/>
<dbReference type="Proteomes" id="UP000016587">
    <property type="component" value="Chromosome"/>
</dbReference>
<proteinExistence type="predicted"/>
<organism evidence="2 3">
    <name type="scientific">Megalodesulfovibrio gigas (strain ATCC 19364 / DSM 1382 / NCIMB 9332 / VKM B-1759)</name>
    <name type="common">Desulfovibrio gigas</name>
    <dbReference type="NCBI Taxonomy" id="1121448"/>
    <lineage>
        <taxon>Bacteria</taxon>
        <taxon>Pseudomonadati</taxon>
        <taxon>Thermodesulfobacteriota</taxon>
        <taxon>Desulfovibrionia</taxon>
        <taxon>Desulfovibrionales</taxon>
        <taxon>Desulfovibrionaceae</taxon>
        <taxon>Megalodesulfovibrio</taxon>
    </lineage>
</organism>
<gene>
    <name evidence="2" type="ORF">DGI_3458</name>
</gene>
<evidence type="ECO:0000313" key="3">
    <source>
        <dbReference type="Proteomes" id="UP000016587"/>
    </source>
</evidence>
<accession>T2GGG4</accession>
<dbReference type="PATRIC" id="fig|1121448.10.peg.3407"/>
<dbReference type="HOGENOM" id="CLU_083263_0_0_7"/>
<dbReference type="KEGG" id="dgg:DGI_3458"/>
<evidence type="ECO:0008006" key="4">
    <source>
        <dbReference type="Google" id="ProtNLM"/>
    </source>
</evidence>